<dbReference type="Proteomes" id="UP000280307">
    <property type="component" value="Unassembled WGS sequence"/>
</dbReference>
<feature type="domain" description="BioF2-like acetyltransferase" evidence="1">
    <location>
        <begin position="164"/>
        <end position="298"/>
    </location>
</feature>
<accession>A0A426UB21</accession>
<gene>
    <name evidence="2" type="ORF">EI684_00970</name>
</gene>
<dbReference type="InterPro" id="IPR016181">
    <property type="entry name" value="Acyl_CoA_acyltransferase"/>
</dbReference>
<dbReference type="Pfam" id="PF13480">
    <property type="entry name" value="Acetyltransf_6"/>
    <property type="match status" value="1"/>
</dbReference>
<dbReference type="EMBL" id="RSAS01000042">
    <property type="protein sequence ID" value="RRR77903.1"/>
    <property type="molecule type" value="Genomic_DNA"/>
</dbReference>
<dbReference type="InterPro" id="IPR050644">
    <property type="entry name" value="PG_Glycine_Bridge_Synth"/>
</dbReference>
<name>A0A426UB21_9CHLR</name>
<dbReference type="GO" id="GO:0016740">
    <property type="term" value="F:transferase activity"/>
    <property type="evidence" value="ECO:0007669"/>
    <property type="project" value="UniProtKB-KW"/>
</dbReference>
<dbReference type="SUPFAM" id="SSF55729">
    <property type="entry name" value="Acyl-CoA N-acyltransferases (Nat)"/>
    <property type="match status" value="1"/>
</dbReference>
<evidence type="ECO:0000313" key="2">
    <source>
        <dbReference type="EMBL" id="RRR77903.1"/>
    </source>
</evidence>
<organism evidence="2 3">
    <name type="scientific">Candidatus Viridilinea halotolerans</name>
    <dbReference type="NCBI Taxonomy" id="2491704"/>
    <lineage>
        <taxon>Bacteria</taxon>
        <taxon>Bacillati</taxon>
        <taxon>Chloroflexota</taxon>
        <taxon>Chloroflexia</taxon>
        <taxon>Chloroflexales</taxon>
        <taxon>Chloroflexineae</taxon>
        <taxon>Oscillochloridaceae</taxon>
        <taxon>Candidatus Viridilinea</taxon>
    </lineage>
</organism>
<sequence>MEILNTIDEDFWWEVAHNCSYATFYHTPLWGEIARRSFLGRYHDASFGAILARGVRVVFPLLRRERALPLPLRWLHSTFENCYGGFIADGPVSEAEALQLYQHACDWSTYTLYATDNPFGPPLASSLHGLLQPVYTEPAYILPLDGDMKQVLKRFKHGRATCYRNGLRQGVQVRVVRSLAEAQAYYASYRDAVARWGEADDYGYPWEMFEQIYYLSQVYPEQIKIWLMLVNDQIAGGRLALYWNECASLWHGSAHRDFLRYNVMTVGDVEIMRHALERGYRWFDFNTSGLKAGVMQYKERFGCEVRQVTLWRFQHPGLRRLQEWYWRVKR</sequence>
<reference evidence="2 3" key="1">
    <citation type="submission" date="2018-12" db="EMBL/GenBank/DDBJ databases">
        <title>Genome Sequence of Candidatus Viridilinea halotolerans isolated from saline sulfide-rich spring.</title>
        <authorList>
            <person name="Grouzdev D.S."/>
            <person name="Burganskaya E.I."/>
            <person name="Krutkina M.S."/>
            <person name="Sukhacheva M.V."/>
            <person name="Gorlenko V.M."/>
        </authorList>
    </citation>
    <scope>NUCLEOTIDE SEQUENCE [LARGE SCALE GENOMIC DNA]</scope>
    <source>
        <strain evidence="2">Chok-6</strain>
    </source>
</reference>
<dbReference type="PANTHER" id="PTHR36174">
    <property type="entry name" value="LIPID II:GLYCINE GLYCYLTRANSFERASE"/>
    <property type="match status" value="1"/>
</dbReference>
<dbReference type="AlphaFoldDB" id="A0A426UB21"/>
<dbReference type="Gene3D" id="3.40.630.30">
    <property type="match status" value="1"/>
</dbReference>
<dbReference type="PANTHER" id="PTHR36174:SF1">
    <property type="entry name" value="LIPID II:GLYCINE GLYCYLTRANSFERASE"/>
    <property type="match status" value="1"/>
</dbReference>
<protein>
    <submittedName>
        <fullName evidence="2">GNAT family N-acetyltransferase</fullName>
    </submittedName>
</protein>
<evidence type="ECO:0000313" key="3">
    <source>
        <dbReference type="Proteomes" id="UP000280307"/>
    </source>
</evidence>
<dbReference type="InterPro" id="IPR038740">
    <property type="entry name" value="BioF2-like_GNAT_dom"/>
</dbReference>
<keyword evidence="2" id="KW-0808">Transferase</keyword>
<comment type="caution">
    <text evidence="2">The sequence shown here is derived from an EMBL/GenBank/DDBJ whole genome shotgun (WGS) entry which is preliminary data.</text>
</comment>
<evidence type="ECO:0000259" key="1">
    <source>
        <dbReference type="Pfam" id="PF13480"/>
    </source>
</evidence>
<proteinExistence type="predicted"/>